<evidence type="ECO:0000313" key="2">
    <source>
        <dbReference type="EMBL" id="KAK4088334.1"/>
    </source>
</evidence>
<reference evidence="2 5" key="4">
    <citation type="journal article" date="2024" name="Microbiol. Resour. Announc.">
        <title>Genome annotations for the ascomycete fungi Trichoderma harzianum, Trichoderma aggressivum, and Purpureocillium lilacinum.</title>
        <authorList>
            <person name="Beijen E.P.W."/>
            <person name="Ohm R.A."/>
        </authorList>
    </citation>
    <scope>NUCLEOTIDE SEQUENCE [LARGE SCALE GENOMIC DNA]</scope>
    <source>
        <strain evidence="2 5">CBS 150709</strain>
    </source>
</reference>
<organism evidence="3 4">
    <name type="scientific">Purpureocillium lilacinum</name>
    <name type="common">Paecilomyces lilacinus</name>
    <dbReference type="NCBI Taxonomy" id="33203"/>
    <lineage>
        <taxon>Eukaryota</taxon>
        <taxon>Fungi</taxon>
        <taxon>Dikarya</taxon>
        <taxon>Ascomycota</taxon>
        <taxon>Pezizomycotina</taxon>
        <taxon>Sordariomycetes</taxon>
        <taxon>Hypocreomycetidae</taxon>
        <taxon>Hypocreales</taxon>
        <taxon>Ophiocordycipitaceae</taxon>
        <taxon>Purpureocillium</taxon>
    </lineage>
</organism>
<reference evidence="2" key="3">
    <citation type="submission" date="2023-11" db="EMBL/GenBank/DDBJ databases">
        <authorList>
            <person name="Beijen E."/>
            <person name="Ohm R.A."/>
        </authorList>
    </citation>
    <scope>NUCLEOTIDE SEQUENCE</scope>
    <source>
        <strain evidence="2">CBS 150709</strain>
    </source>
</reference>
<proteinExistence type="predicted"/>
<feature type="region of interest" description="Disordered" evidence="1">
    <location>
        <begin position="41"/>
        <end position="80"/>
    </location>
</feature>
<evidence type="ECO:0000313" key="5">
    <source>
        <dbReference type="Proteomes" id="UP001287286"/>
    </source>
</evidence>
<name>A0A2U3E903_PURLI</name>
<dbReference type="EMBL" id="JAWRVI010000025">
    <property type="protein sequence ID" value="KAK4088334.1"/>
    <property type="molecule type" value="Genomic_DNA"/>
</dbReference>
<gene>
    <name evidence="3" type="ORF">PCL_12359</name>
    <name evidence="2" type="ORF">Purlil1_7213</name>
</gene>
<sequence>MLARHRLATAAVAGAGVLGGALYFGLSWDVKEGDAQVKLQSDYDETAETAPPEPSKTTGREPAETMWHGSTGTGNQKAGGLPRRCPAEHLLTTPGTFCDGNSGLSGIEADDWGPAFAPLAANRSELAGVVRLELHESVVLAAVFDHVERPTNASTTWDERSTSTFV</sequence>
<dbReference type="EMBL" id="LCWV01000008">
    <property type="protein sequence ID" value="PWI70991.1"/>
    <property type="molecule type" value="Genomic_DNA"/>
</dbReference>
<comment type="caution">
    <text evidence="3">The sequence shown here is derived from an EMBL/GenBank/DDBJ whole genome shotgun (WGS) entry which is preliminary data.</text>
</comment>
<reference evidence="3" key="1">
    <citation type="submission" date="2015-05" db="EMBL/GenBank/DDBJ databases">
        <authorList>
            <person name="Wang D.B."/>
            <person name="Wang M."/>
        </authorList>
    </citation>
    <scope>NUCLEOTIDE SEQUENCE</scope>
    <source>
        <strain evidence="3">36-1</strain>
    </source>
</reference>
<protein>
    <submittedName>
        <fullName evidence="3">Uncharacterized protein</fullName>
    </submittedName>
</protein>
<dbReference type="Proteomes" id="UP000245956">
    <property type="component" value="Unassembled WGS sequence"/>
</dbReference>
<dbReference type="AlphaFoldDB" id="A0A2U3E903"/>
<evidence type="ECO:0000313" key="4">
    <source>
        <dbReference type="Proteomes" id="UP000245956"/>
    </source>
</evidence>
<reference evidence="3 4" key="2">
    <citation type="journal article" date="2016" name="Front. Microbiol.">
        <title>Genome and transcriptome sequences reveal the specific parasitism of the nematophagous Purpureocillium lilacinum 36-1.</title>
        <authorList>
            <person name="Xie J."/>
            <person name="Li S."/>
            <person name="Mo C."/>
            <person name="Xiao X."/>
            <person name="Peng D."/>
            <person name="Wang G."/>
            <person name="Xiao Y."/>
        </authorList>
    </citation>
    <scope>NUCLEOTIDE SEQUENCE [LARGE SCALE GENOMIC DNA]</scope>
    <source>
        <strain evidence="3 4">36-1</strain>
    </source>
</reference>
<keyword evidence="5" id="KW-1185">Reference proteome</keyword>
<evidence type="ECO:0000313" key="3">
    <source>
        <dbReference type="EMBL" id="PWI70991.1"/>
    </source>
</evidence>
<evidence type="ECO:0000256" key="1">
    <source>
        <dbReference type="SAM" id="MobiDB-lite"/>
    </source>
</evidence>
<dbReference type="Proteomes" id="UP001287286">
    <property type="component" value="Unassembled WGS sequence"/>
</dbReference>
<accession>A0A2U3E903</accession>